<feature type="domain" description="Peptidase M48" evidence="12">
    <location>
        <begin position="68"/>
        <end position="222"/>
    </location>
</feature>
<feature type="transmembrane region" description="Helical" evidence="11">
    <location>
        <begin position="125"/>
        <end position="145"/>
    </location>
</feature>
<dbReference type="Gene3D" id="3.30.2010.10">
    <property type="entry name" value="Metalloproteases ('zincins'), catalytic domain"/>
    <property type="match status" value="1"/>
</dbReference>
<keyword evidence="2 10" id="KW-0645">Protease</keyword>
<evidence type="ECO:0000256" key="6">
    <source>
        <dbReference type="ARBA" id="ARBA00022833"/>
    </source>
</evidence>
<evidence type="ECO:0000256" key="10">
    <source>
        <dbReference type="RuleBase" id="RU003983"/>
    </source>
</evidence>
<evidence type="ECO:0000256" key="11">
    <source>
        <dbReference type="SAM" id="Phobius"/>
    </source>
</evidence>
<protein>
    <recommendedName>
        <fullName evidence="12">Peptidase M48 domain-containing protein</fullName>
    </recommendedName>
</protein>
<keyword evidence="5 10" id="KW-0378">Hydrolase</keyword>
<keyword evidence="3 11" id="KW-0812">Transmembrane</keyword>
<evidence type="ECO:0000256" key="3">
    <source>
        <dbReference type="ARBA" id="ARBA00022692"/>
    </source>
</evidence>
<dbReference type="Proteomes" id="UP001320159">
    <property type="component" value="Unassembled WGS sequence"/>
</dbReference>
<proteinExistence type="inferred from homology"/>
<reference evidence="13 14" key="1">
    <citation type="submission" date="2017-11" db="EMBL/GenBank/DDBJ databases">
        <title>Isolation and Characterization of Family Methanocellaceae Species from Potential Methane Hydrate Area Offshore Southwestern Taiwan.</title>
        <authorList>
            <person name="Zhang W.-L."/>
            <person name="Chen W.-C."/>
            <person name="Lai M.-C."/>
            <person name="Chen S.-C."/>
        </authorList>
    </citation>
    <scope>NUCLEOTIDE SEQUENCE [LARGE SCALE GENOMIC DNA]</scope>
    <source>
        <strain evidence="13 14">CWC-04</strain>
    </source>
</reference>
<keyword evidence="1" id="KW-1003">Cell membrane</keyword>
<evidence type="ECO:0000256" key="9">
    <source>
        <dbReference type="ARBA" id="ARBA00023136"/>
    </source>
</evidence>
<dbReference type="PANTHER" id="PTHR43221">
    <property type="entry name" value="PROTEASE HTPX"/>
    <property type="match status" value="1"/>
</dbReference>
<evidence type="ECO:0000313" key="13">
    <source>
        <dbReference type="EMBL" id="MCD1295044.1"/>
    </source>
</evidence>
<feature type="transmembrane region" description="Helical" evidence="11">
    <location>
        <begin position="93"/>
        <end position="119"/>
    </location>
</feature>
<comment type="similarity">
    <text evidence="10">Belongs to the peptidase M48 family.</text>
</comment>
<dbReference type="GO" id="GO:0046872">
    <property type="term" value="F:metal ion binding"/>
    <property type="evidence" value="ECO:0007669"/>
    <property type="project" value="UniProtKB-KW"/>
</dbReference>
<dbReference type="RefSeq" id="WP_230741884.1">
    <property type="nucleotide sequence ID" value="NZ_PGCK01000006.1"/>
</dbReference>
<evidence type="ECO:0000256" key="8">
    <source>
        <dbReference type="ARBA" id="ARBA00023049"/>
    </source>
</evidence>
<keyword evidence="9 11" id="KW-0472">Membrane</keyword>
<evidence type="ECO:0000256" key="5">
    <source>
        <dbReference type="ARBA" id="ARBA00022801"/>
    </source>
</evidence>
<dbReference type="GO" id="GO:0004222">
    <property type="term" value="F:metalloendopeptidase activity"/>
    <property type="evidence" value="ECO:0007669"/>
    <property type="project" value="InterPro"/>
</dbReference>
<comment type="caution">
    <text evidence="13">The sequence shown here is derived from an EMBL/GenBank/DDBJ whole genome shotgun (WGS) entry which is preliminary data.</text>
</comment>
<comment type="cofactor">
    <cofactor evidence="10">
        <name>Zn(2+)</name>
        <dbReference type="ChEBI" id="CHEBI:29105"/>
    </cofactor>
    <text evidence="10">Binds 1 zinc ion per subunit.</text>
</comment>
<dbReference type="AlphaFoldDB" id="A0AAP2RD21"/>
<evidence type="ECO:0000256" key="2">
    <source>
        <dbReference type="ARBA" id="ARBA00022670"/>
    </source>
</evidence>
<evidence type="ECO:0000256" key="7">
    <source>
        <dbReference type="ARBA" id="ARBA00022989"/>
    </source>
</evidence>
<keyword evidence="6 10" id="KW-0862">Zinc</keyword>
<dbReference type="GO" id="GO:0006508">
    <property type="term" value="P:proteolysis"/>
    <property type="evidence" value="ECO:0007669"/>
    <property type="project" value="UniProtKB-KW"/>
</dbReference>
<dbReference type="PANTHER" id="PTHR43221:SF2">
    <property type="entry name" value="PROTEASE HTPX HOMOLOG"/>
    <property type="match status" value="1"/>
</dbReference>
<dbReference type="InterPro" id="IPR001915">
    <property type="entry name" value="Peptidase_M48"/>
</dbReference>
<sequence length="230" mass="26735">MPHQFTIKGLDKNKYPEVYDSISRVMGYYGIDKISFKYPVFFKKLNLIKGQSLMGDSIKISERSLSFLESLDYEERDSVLAHELSHVYNRDEVLYTLIFVFLIFPLFIFELSLLILSSLLLFGDIFIISLIIAGMLVFILSVRFFMWVSRNSEIRCDRDAVLKIKRPEAFKRALISYYKNIDRSQGRPGIPVILFSLLLLVFYFVAGSSHPTLKERIEHMDHVGKAIVQQ</sequence>
<dbReference type="EMBL" id="PGCK01000006">
    <property type="protein sequence ID" value="MCD1295044.1"/>
    <property type="molecule type" value="Genomic_DNA"/>
</dbReference>
<gene>
    <name evidence="13" type="ORF">CUJ83_08545</name>
</gene>
<feature type="transmembrane region" description="Helical" evidence="11">
    <location>
        <begin position="189"/>
        <end position="206"/>
    </location>
</feature>
<keyword evidence="14" id="KW-1185">Reference proteome</keyword>
<evidence type="ECO:0000256" key="1">
    <source>
        <dbReference type="ARBA" id="ARBA00022475"/>
    </source>
</evidence>
<keyword evidence="8 10" id="KW-0482">Metalloprotease</keyword>
<accession>A0AAP2RD21</accession>
<name>A0AAP2RD21_9EURY</name>
<dbReference type="Pfam" id="PF01435">
    <property type="entry name" value="Peptidase_M48"/>
    <property type="match status" value="1"/>
</dbReference>
<keyword evidence="4" id="KW-0479">Metal-binding</keyword>
<evidence type="ECO:0000259" key="12">
    <source>
        <dbReference type="Pfam" id="PF01435"/>
    </source>
</evidence>
<evidence type="ECO:0000313" key="14">
    <source>
        <dbReference type="Proteomes" id="UP001320159"/>
    </source>
</evidence>
<keyword evidence="7 11" id="KW-1133">Transmembrane helix</keyword>
<dbReference type="InterPro" id="IPR050083">
    <property type="entry name" value="HtpX_protease"/>
</dbReference>
<evidence type="ECO:0000256" key="4">
    <source>
        <dbReference type="ARBA" id="ARBA00022723"/>
    </source>
</evidence>
<organism evidence="13 14">
    <name type="scientific">Methanooceanicella nereidis</name>
    <dbReference type="NCBI Taxonomy" id="2052831"/>
    <lineage>
        <taxon>Archaea</taxon>
        <taxon>Methanobacteriati</taxon>
        <taxon>Methanobacteriota</taxon>
        <taxon>Stenosarchaea group</taxon>
        <taxon>Methanomicrobia</taxon>
        <taxon>Methanocellales</taxon>
        <taxon>Methanocellaceae</taxon>
        <taxon>Methanooceanicella</taxon>
    </lineage>
</organism>